<dbReference type="Proteomes" id="UP000298663">
    <property type="component" value="Unassembled WGS sequence"/>
</dbReference>
<dbReference type="InterPro" id="IPR000884">
    <property type="entry name" value="TSP1_rpt"/>
</dbReference>
<keyword evidence="5" id="KW-1015">Disulfide bond</keyword>
<dbReference type="InterPro" id="IPR052065">
    <property type="entry name" value="Compl_asym_regulator"/>
</dbReference>
<evidence type="ECO:0000256" key="3">
    <source>
        <dbReference type="ARBA" id="ARBA00022729"/>
    </source>
</evidence>
<feature type="signal peptide" evidence="7">
    <location>
        <begin position="1"/>
        <end position="25"/>
    </location>
</feature>
<keyword evidence="4" id="KW-0677">Repeat</keyword>
<keyword evidence="2" id="KW-0964">Secreted</keyword>
<keyword evidence="3 7" id="KW-0732">Signal</keyword>
<comment type="subcellular location">
    <subcellularLocation>
        <location evidence="1">Secreted</location>
    </subcellularLocation>
</comment>
<dbReference type="PANTHER" id="PTHR22906:SF43">
    <property type="entry name" value="PROPERDIN"/>
    <property type="match status" value="1"/>
</dbReference>
<evidence type="ECO:0000256" key="2">
    <source>
        <dbReference type="ARBA" id="ARBA00022525"/>
    </source>
</evidence>
<dbReference type="Pfam" id="PF00090">
    <property type="entry name" value="TSP_1"/>
    <property type="match status" value="8"/>
</dbReference>
<keyword evidence="9" id="KW-1185">Reference proteome</keyword>
<proteinExistence type="predicted"/>
<evidence type="ECO:0000313" key="8">
    <source>
        <dbReference type="EMBL" id="TKR72710.1"/>
    </source>
</evidence>
<evidence type="ECO:0000256" key="6">
    <source>
        <dbReference type="SAM" id="MobiDB-lite"/>
    </source>
</evidence>
<dbReference type="PANTHER" id="PTHR22906">
    <property type="entry name" value="PROPERDIN"/>
    <property type="match status" value="1"/>
</dbReference>
<dbReference type="PROSITE" id="PS50092">
    <property type="entry name" value="TSP1"/>
    <property type="match status" value="9"/>
</dbReference>
<accession>A0A4U5MSM8</accession>
<dbReference type="SUPFAM" id="SSF82895">
    <property type="entry name" value="TSP-1 type 1 repeat"/>
    <property type="match status" value="10"/>
</dbReference>
<sequence length="1103" mass="123647">MMLLTQFAKTVFIAAAVFLVPQGEARKICARKHHTISNSVFFQRIELPNPVKCIERCIENIDYCRSAVYIQKDPKKQSGFCQLHSVNSDSGTAAQVHPEANLEPVTTVYEILEKCPPSIAPMNNTFMEQIKPELRRILESTKGLKDPEVPQIHTRRPTIRTETVGLSVDEPDILPTKIGVSGDSYVTNPETFGSQRTAVALPSPQANPSPIRPIVSYGHQQQQQQNYYQGRPCPATQGGPCAPKPRCGSPPLSSCVTDEFIHESEVEEIRQIASAVWSEWVTVSECTVTCGAGTLRRQRFCSNDDSSLCQGESQRLEPCDGPPCETWSSWREWSECSATCDRGQRIRVRDCHLARGCSGPAEEREECEEDPCPKWQEWQAWSKCSRSCGNGVQRRKRECDGGGCEGRASEERSCNERTCGEWATWGEWEQCSRPCGGGKKMRIRICKNGVDCRGSSEESISCNNDPCPIWSEWSGWSQCSQTCGEATRLRTRECRRGGTRSTECEGPTQDQGSCGFAPCPVWGEWEEWSPCSVTTRICTGGTACQGGGQEIRFCQEAACPYWSQWADWGGCSVSCGIGFCERSRRCILSENGNEDLFPEGDQVDGALMHHFPESGERSQVNDPTTHHKVNLKQYKLEVSQSETRRAPKRTSSQCVGPETDRKECFAGLCCGWTSWEHWTTCHNGCNQGSKRRTRQCVHERDQPGQGAPPLNDQGTGSLSRTPASVYVGDTPSFSISQVPLQPIRPTVSHSGRRRRRQAQQPFSQYDLNACRQRSVDQFWGYFTSNSDRSPRAFFSQNDFERFVLLSETAQSRLARLRPFTSSATRFNPLFSAAAPFLGSTAACDCPGDNEQFETCSDGNCSPSYPQSFSHDGGVSDQFCSWSDWADWSPCIGDCPKAQRQRTRVCRDGDSHKRRPRFPGFQCECPGDLRQSEMCIPSHCRESNDRFLVSRGTEALEDEDVCQWSSWSDWSSCGSDFLKQRTRFCIGQKNLVNNCECIGRALEQTSCTPYADPHNFPVNQTTLEKSRQTLHARLREKQEENCDWNTWSEWGKCSATCGDGERERKRICPCKSCGHDVAREVETCRVLTCYSTGVGNKVKNPFNL</sequence>
<evidence type="ECO:0000256" key="5">
    <source>
        <dbReference type="ARBA" id="ARBA00023157"/>
    </source>
</evidence>
<reference evidence="8 9" key="2">
    <citation type="journal article" date="2019" name="G3 (Bethesda)">
        <title>Hybrid Assembly of the Genome of the Entomopathogenic Nematode Steinernema carpocapsae Identifies the X-Chromosome.</title>
        <authorList>
            <person name="Serra L."/>
            <person name="Macchietto M."/>
            <person name="Macias-Munoz A."/>
            <person name="McGill C.J."/>
            <person name="Rodriguez I.M."/>
            <person name="Rodriguez B."/>
            <person name="Murad R."/>
            <person name="Mortazavi A."/>
        </authorList>
    </citation>
    <scope>NUCLEOTIDE SEQUENCE [LARGE SCALE GENOMIC DNA]</scope>
    <source>
        <strain evidence="8 9">ALL</strain>
    </source>
</reference>
<evidence type="ECO:0000256" key="1">
    <source>
        <dbReference type="ARBA" id="ARBA00004613"/>
    </source>
</evidence>
<dbReference type="STRING" id="34508.A0A4U5MSM8"/>
<feature type="region of interest" description="Disordered" evidence="6">
    <location>
        <begin position="740"/>
        <end position="759"/>
    </location>
</feature>
<evidence type="ECO:0000256" key="7">
    <source>
        <dbReference type="SAM" id="SignalP"/>
    </source>
</evidence>
<dbReference type="EMBL" id="AZBU02000006">
    <property type="protein sequence ID" value="TKR72710.1"/>
    <property type="molecule type" value="Genomic_DNA"/>
</dbReference>
<reference evidence="8 9" key="1">
    <citation type="journal article" date="2015" name="Genome Biol.">
        <title>Comparative genomics of Steinernema reveals deeply conserved gene regulatory networks.</title>
        <authorList>
            <person name="Dillman A.R."/>
            <person name="Macchietto M."/>
            <person name="Porter C.F."/>
            <person name="Rogers A."/>
            <person name="Williams B."/>
            <person name="Antoshechkin I."/>
            <person name="Lee M.M."/>
            <person name="Goodwin Z."/>
            <person name="Lu X."/>
            <person name="Lewis E.E."/>
            <person name="Goodrich-Blair H."/>
            <person name="Stock S.P."/>
            <person name="Adams B.J."/>
            <person name="Sternberg P.W."/>
            <person name="Mortazavi A."/>
        </authorList>
    </citation>
    <scope>NUCLEOTIDE SEQUENCE [LARGE SCALE GENOMIC DNA]</scope>
    <source>
        <strain evidence="8 9">ALL</strain>
    </source>
</reference>
<feature type="chain" id="PRO_5020931585" description="Apple domain-containing protein" evidence="7">
    <location>
        <begin position="26"/>
        <end position="1103"/>
    </location>
</feature>
<dbReference type="SMART" id="SM00209">
    <property type="entry name" value="TSP1"/>
    <property type="match status" value="11"/>
</dbReference>
<protein>
    <recommendedName>
        <fullName evidence="10">Apple domain-containing protein</fullName>
    </recommendedName>
</protein>
<evidence type="ECO:0000256" key="4">
    <source>
        <dbReference type="ARBA" id="ARBA00022737"/>
    </source>
</evidence>
<feature type="region of interest" description="Disordered" evidence="6">
    <location>
        <begin position="696"/>
        <end position="723"/>
    </location>
</feature>
<evidence type="ECO:0008006" key="10">
    <source>
        <dbReference type="Google" id="ProtNLM"/>
    </source>
</evidence>
<name>A0A4U5MSM8_STECR</name>
<comment type="caution">
    <text evidence="8">The sequence shown here is derived from an EMBL/GenBank/DDBJ whole genome shotgun (WGS) entry which is preliminary data.</text>
</comment>
<dbReference type="AlphaFoldDB" id="A0A4U5MSM8"/>
<dbReference type="Gene3D" id="2.20.100.10">
    <property type="entry name" value="Thrombospondin type-1 (TSP1) repeat"/>
    <property type="match status" value="9"/>
</dbReference>
<evidence type="ECO:0000313" key="9">
    <source>
        <dbReference type="Proteomes" id="UP000298663"/>
    </source>
</evidence>
<gene>
    <name evidence="8" type="ORF">L596_020118</name>
</gene>
<feature type="compositionally biased region" description="Polar residues" evidence="6">
    <location>
        <begin position="712"/>
        <end position="722"/>
    </location>
</feature>
<dbReference type="InterPro" id="IPR036383">
    <property type="entry name" value="TSP1_rpt_sf"/>
</dbReference>
<organism evidence="8 9">
    <name type="scientific">Steinernema carpocapsae</name>
    <name type="common">Entomopathogenic nematode</name>
    <dbReference type="NCBI Taxonomy" id="34508"/>
    <lineage>
        <taxon>Eukaryota</taxon>
        <taxon>Metazoa</taxon>
        <taxon>Ecdysozoa</taxon>
        <taxon>Nematoda</taxon>
        <taxon>Chromadorea</taxon>
        <taxon>Rhabditida</taxon>
        <taxon>Tylenchina</taxon>
        <taxon>Panagrolaimomorpha</taxon>
        <taxon>Strongyloidoidea</taxon>
        <taxon>Steinernematidae</taxon>
        <taxon>Steinernema</taxon>
    </lineage>
</organism>
<dbReference type="OrthoDB" id="6273859at2759"/>